<protein>
    <submittedName>
        <fullName evidence="1">Uncharacterized protein</fullName>
    </submittedName>
</protein>
<evidence type="ECO:0000313" key="2">
    <source>
        <dbReference type="Proteomes" id="UP000499080"/>
    </source>
</evidence>
<organism evidence="1 2">
    <name type="scientific">Araneus ventricosus</name>
    <name type="common">Orbweaver spider</name>
    <name type="synonym">Epeira ventricosa</name>
    <dbReference type="NCBI Taxonomy" id="182803"/>
    <lineage>
        <taxon>Eukaryota</taxon>
        <taxon>Metazoa</taxon>
        <taxon>Ecdysozoa</taxon>
        <taxon>Arthropoda</taxon>
        <taxon>Chelicerata</taxon>
        <taxon>Arachnida</taxon>
        <taxon>Araneae</taxon>
        <taxon>Araneomorphae</taxon>
        <taxon>Entelegynae</taxon>
        <taxon>Araneoidea</taxon>
        <taxon>Araneidae</taxon>
        <taxon>Araneus</taxon>
    </lineage>
</organism>
<reference evidence="1 2" key="1">
    <citation type="journal article" date="2019" name="Sci. Rep.">
        <title>Orb-weaving spider Araneus ventricosus genome elucidates the spidroin gene catalogue.</title>
        <authorList>
            <person name="Kono N."/>
            <person name="Nakamura H."/>
            <person name="Ohtoshi R."/>
            <person name="Moran D.A.P."/>
            <person name="Shinohara A."/>
            <person name="Yoshida Y."/>
            <person name="Fujiwara M."/>
            <person name="Mori M."/>
            <person name="Tomita M."/>
            <person name="Arakawa K."/>
        </authorList>
    </citation>
    <scope>NUCLEOTIDE SEQUENCE [LARGE SCALE GENOMIC DNA]</scope>
</reference>
<dbReference type="EMBL" id="BGPR01000510">
    <property type="protein sequence ID" value="GBM24074.1"/>
    <property type="molecule type" value="Genomic_DNA"/>
</dbReference>
<dbReference type="AlphaFoldDB" id="A0A4Y2E897"/>
<accession>A0A4Y2E897</accession>
<name>A0A4Y2E897_ARAVE</name>
<dbReference type="Proteomes" id="UP000499080">
    <property type="component" value="Unassembled WGS sequence"/>
</dbReference>
<evidence type="ECO:0000313" key="1">
    <source>
        <dbReference type="EMBL" id="GBM24074.1"/>
    </source>
</evidence>
<proteinExistence type="predicted"/>
<comment type="caution">
    <text evidence="1">The sequence shown here is derived from an EMBL/GenBank/DDBJ whole genome shotgun (WGS) entry which is preliminary data.</text>
</comment>
<sequence length="94" mass="10901">MLTKAIVFSTANYAMQNKEARKSFRLSFRSFKRIASTYIFQKKVTVGNFFNVHQAIAAQVSKSSLCNNCNRKRLFTVLQGMPYITHSSKREERK</sequence>
<gene>
    <name evidence="1" type="ORF">AVEN_38275_1</name>
</gene>
<keyword evidence="2" id="KW-1185">Reference proteome</keyword>